<evidence type="ECO:0000313" key="2">
    <source>
        <dbReference type="EMBL" id="ODS23741.1"/>
    </source>
</evidence>
<organism evidence="2 3">
    <name type="scientific">Candidatus Endobugula sertula</name>
    <name type="common">Bugula neritina bacterial symbiont</name>
    <dbReference type="NCBI Taxonomy" id="62101"/>
    <lineage>
        <taxon>Bacteria</taxon>
        <taxon>Pseudomonadati</taxon>
        <taxon>Pseudomonadota</taxon>
        <taxon>Gammaproteobacteria</taxon>
        <taxon>Cellvibrionales</taxon>
        <taxon>Cellvibrionaceae</taxon>
        <taxon>Candidatus Endobugula</taxon>
    </lineage>
</organism>
<dbReference type="EMBL" id="MDLC01000021">
    <property type="protein sequence ID" value="ODS23741.1"/>
    <property type="molecule type" value="Genomic_DNA"/>
</dbReference>
<name>A0A1D2QQ87_9GAMM</name>
<dbReference type="Proteomes" id="UP000242502">
    <property type="component" value="Unassembled WGS sequence"/>
</dbReference>
<proteinExistence type="predicted"/>
<feature type="compositionally biased region" description="Polar residues" evidence="1">
    <location>
        <begin position="53"/>
        <end position="65"/>
    </location>
</feature>
<sequence length="83" mass="9593">MAKDIAANLQKAQEQQNTVIHDRQNQLNAKLEIMTSQHKHQREELETTQETQGNQSPSSAIQQRLTRPMATPQWATWQDQTPE</sequence>
<feature type="compositionally biased region" description="Polar residues" evidence="1">
    <location>
        <begin position="73"/>
        <end position="83"/>
    </location>
</feature>
<dbReference type="AlphaFoldDB" id="A0A1D2QQ87"/>
<comment type="caution">
    <text evidence="2">The sequence shown here is derived from an EMBL/GenBank/DDBJ whole genome shotgun (WGS) entry which is preliminary data.</text>
</comment>
<reference evidence="2 3" key="1">
    <citation type="journal article" date="2016" name="Appl. Environ. Microbiol.">
        <title>Lack of Overt Genome Reduction in the Bryostatin-Producing Bryozoan Symbiont "Candidatus Endobugula sertula".</title>
        <authorList>
            <person name="Miller I.J."/>
            <person name="Vanee N."/>
            <person name="Fong S.S."/>
            <person name="Lim-Fong G.E."/>
            <person name="Kwan J.C."/>
        </authorList>
    </citation>
    <scope>NUCLEOTIDE SEQUENCE [LARGE SCALE GENOMIC DNA]</scope>
    <source>
        <strain evidence="2">AB1-4</strain>
    </source>
</reference>
<evidence type="ECO:0000313" key="3">
    <source>
        <dbReference type="Proteomes" id="UP000242502"/>
    </source>
</evidence>
<gene>
    <name evidence="2" type="ORF">AB835_07085</name>
</gene>
<evidence type="ECO:0000256" key="1">
    <source>
        <dbReference type="SAM" id="MobiDB-lite"/>
    </source>
</evidence>
<accession>A0A1D2QQ87</accession>
<protein>
    <submittedName>
        <fullName evidence="2">Uncharacterized protein</fullName>
    </submittedName>
</protein>
<feature type="region of interest" description="Disordered" evidence="1">
    <location>
        <begin position="35"/>
        <end position="83"/>
    </location>
</feature>